<organism evidence="5 6">
    <name type="scientific">Massilia solisilvae</name>
    <dbReference type="NCBI Taxonomy" id="1811225"/>
    <lineage>
        <taxon>Bacteria</taxon>
        <taxon>Pseudomonadati</taxon>
        <taxon>Pseudomonadota</taxon>
        <taxon>Betaproteobacteria</taxon>
        <taxon>Burkholderiales</taxon>
        <taxon>Oxalobacteraceae</taxon>
        <taxon>Telluria group</taxon>
        <taxon>Massilia</taxon>
    </lineage>
</organism>
<accession>A0ABT2BGY1</accession>
<keyword evidence="3" id="KW-0804">Transcription</keyword>
<dbReference type="SMART" id="SM00421">
    <property type="entry name" value="HTH_LUXR"/>
    <property type="match status" value="1"/>
</dbReference>
<dbReference type="RefSeq" id="WP_258855471.1">
    <property type="nucleotide sequence ID" value="NZ_JANUGV010000001.1"/>
</dbReference>
<evidence type="ECO:0000313" key="6">
    <source>
        <dbReference type="Proteomes" id="UP001205861"/>
    </source>
</evidence>
<dbReference type="PROSITE" id="PS50043">
    <property type="entry name" value="HTH_LUXR_2"/>
    <property type="match status" value="1"/>
</dbReference>
<evidence type="ECO:0000256" key="2">
    <source>
        <dbReference type="ARBA" id="ARBA00023125"/>
    </source>
</evidence>
<dbReference type="InterPro" id="IPR005143">
    <property type="entry name" value="TF_LuxR_autoind-bd_dom"/>
</dbReference>
<reference evidence="5 6" key="1">
    <citation type="submission" date="2022-08" db="EMBL/GenBank/DDBJ databases">
        <title>Reclassification of Massilia species as members of the genera Telluria, Duganella, Pseudoduganella, Mokoshia gen. nov. and Zemynaea gen. nov. using orthogonal and non-orthogonal genome-based approaches.</title>
        <authorList>
            <person name="Bowman J.P."/>
        </authorList>
    </citation>
    <scope>NUCLEOTIDE SEQUENCE [LARGE SCALE GENOMIC DNA]</scope>
    <source>
        <strain evidence="5 6">JCM 31607</strain>
    </source>
</reference>
<name>A0ABT2BGY1_9BURK</name>
<dbReference type="Pfam" id="PF03472">
    <property type="entry name" value="Autoind_bind"/>
    <property type="match status" value="1"/>
</dbReference>
<dbReference type="Pfam" id="PF00196">
    <property type="entry name" value="GerE"/>
    <property type="match status" value="1"/>
</dbReference>
<evidence type="ECO:0000313" key="5">
    <source>
        <dbReference type="EMBL" id="MCS0607772.1"/>
    </source>
</evidence>
<dbReference type="SUPFAM" id="SSF75516">
    <property type="entry name" value="Pheromone-binding domain of LuxR-like quorum-sensing transcription factors"/>
    <property type="match status" value="1"/>
</dbReference>
<dbReference type="InterPro" id="IPR000792">
    <property type="entry name" value="Tscrpt_reg_LuxR_C"/>
</dbReference>
<gene>
    <name evidence="5" type="ORF">NX773_06305</name>
</gene>
<evidence type="ECO:0000259" key="4">
    <source>
        <dbReference type="PROSITE" id="PS50043"/>
    </source>
</evidence>
<comment type="caution">
    <text evidence="5">The sequence shown here is derived from an EMBL/GenBank/DDBJ whole genome shotgun (WGS) entry which is preliminary data.</text>
</comment>
<dbReference type="InterPro" id="IPR036693">
    <property type="entry name" value="TF_LuxR_autoind-bd_dom_sf"/>
</dbReference>
<keyword evidence="6" id="KW-1185">Reference proteome</keyword>
<dbReference type="InterPro" id="IPR016032">
    <property type="entry name" value="Sig_transdc_resp-reg_C-effctor"/>
</dbReference>
<dbReference type="PANTHER" id="PTHR44688:SF16">
    <property type="entry name" value="DNA-BINDING TRANSCRIPTIONAL ACTIVATOR DEVR_DOSR"/>
    <property type="match status" value="1"/>
</dbReference>
<dbReference type="Proteomes" id="UP001205861">
    <property type="component" value="Unassembled WGS sequence"/>
</dbReference>
<dbReference type="SUPFAM" id="SSF46894">
    <property type="entry name" value="C-terminal effector domain of the bipartite response regulators"/>
    <property type="match status" value="1"/>
</dbReference>
<protein>
    <submittedName>
        <fullName evidence="5">LuxR family transcriptional regulator</fullName>
    </submittedName>
</protein>
<dbReference type="CDD" id="cd06170">
    <property type="entry name" value="LuxR_C_like"/>
    <property type="match status" value="1"/>
</dbReference>
<keyword evidence="1" id="KW-0805">Transcription regulation</keyword>
<dbReference type="InterPro" id="IPR036388">
    <property type="entry name" value="WH-like_DNA-bd_sf"/>
</dbReference>
<dbReference type="PROSITE" id="PS00622">
    <property type="entry name" value="HTH_LUXR_1"/>
    <property type="match status" value="1"/>
</dbReference>
<dbReference type="PANTHER" id="PTHR44688">
    <property type="entry name" value="DNA-BINDING TRANSCRIPTIONAL ACTIVATOR DEVR_DOSR"/>
    <property type="match status" value="1"/>
</dbReference>
<dbReference type="Gene3D" id="1.10.10.10">
    <property type="entry name" value="Winged helix-like DNA-binding domain superfamily/Winged helix DNA-binding domain"/>
    <property type="match status" value="1"/>
</dbReference>
<proteinExistence type="predicted"/>
<dbReference type="PRINTS" id="PR00038">
    <property type="entry name" value="HTHLUXR"/>
</dbReference>
<feature type="domain" description="HTH luxR-type" evidence="4">
    <location>
        <begin position="171"/>
        <end position="236"/>
    </location>
</feature>
<evidence type="ECO:0000256" key="1">
    <source>
        <dbReference type="ARBA" id="ARBA00023015"/>
    </source>
</evidence>
<dbReference type="EMBL" id="JANUGV010000001">
    <property type="protein sequence ID" value="MCS0607772.1"/>
    <property type="molecule type" value="Genomic_DNA"/>
</dbReference>
<keyword evidence="2" id="KW-0238">DNA-binding</keyword>
<evidence type="ECO:0000256" key="3">
    <source>
        <dbReference type="ARBA" id="ARBA00023163"/>
    </source>
</evidence>
<sequence length="245" mass="27026">MVATTQLVELLESADPAQWSRNLVALARSAGFDRVLYGMVPSRHAKLESAFLMSNYAPAWRERYDANRLAYVDPTVTHCAQSSLPIVWKPETFSAPAQRALYEEACSFGIRLGVTLPIHGPGGEFGVISFASDAPADAGSVRDIERAMPGLSLIRDYAFQSSLRLSAQAAGHEPPPRLTKRELEVLKWVMAGKSSWEISRITNCSEATVNFHMANVRQKFNVNTRQQAVVKAIALGLVNPEDLRR</sequence>
<dbReference type="Gene3D" id="3.30.450.80">
    <property type="entry name" value="Transcription factor LuxR-like, autoinducer-binding domain"/>
    <property type="match status" value="1"/>
</dbReference>